<dbReference type="AlphaFoldDB" id="A0A7W9X4V8"/>
<organism evidence="7 8">
    <name type="scientific">Massilia aurea</name>
    <dbReference type="NCBI Taxonomy" id="373040"/>
    <lineage>
        <taxon>Bacteria</taxon>
        <taxon>Pseudomonadati</taxon>
        <taxon>Pseudomonadota</taxon>
        <taxon>Betaproteobacteria</taxon>
        <taxon>Burkholderiales</taxon>
        <taxon>Oxalobacteraceae</taxon>
        <taxon>Telluria group</taxon>
        <taxon>Massilia</taxon>
    </lineage>
</organism>
<dbReference type="EMBL" id="JACHBX010000005">
    <property type="protein sequence ID" value="MBB6136249.1"/>
    <property type="molecule type" value="Genomic_DNA"/>
</dbReference>
<dbReference type="Gene3D" id="3.40.190.10">
    <property type="entry name" value="Periplasmic binding protein-like II"/>
    <property type="match status" value="2"/>
</dbReference>
<sequence length="383" mass="41291">MTLAGKGAWIAGTDRPEIETIRIGFMPLADCAPLVMASVLGFDELYGVRFALSREQSWTGMREHLVGGQLDAAQALYGMVYGIQNGIGTGQCDMAVLMNLNQNGQNITLSRTWADAAAEPGGLARLVQAGQRLTLAHTFPTGNHAMFLYYWLAAQGVDPMKDCRVVTVPPGQMAASLAAGHMDGFCAGEPWGQRALRDGAGVQAASSEQVWPNHPGKALGTRAAFAATHPNACRAMIAALLQAARWLDASRANREAAAEVLASPAYVNASRETLQYCLAGADEGAAWRGHNGLRFYGDGEANFPWLSDGMWFMTQHRRWGLLRTDPDYLALAQQVNRIDLYREAAERTGTPLPAATLRTSTLMDGRVWDGSDPHAFTQDLAPA</sequence>
<gene>
    <name evidence="7" type="ORF">HD842_004426</name>
</gene>
<protein>
    <submittedName>
        <fullName evidence="7">Nitrate/nitrite transport system substrate-binding protein</fullName>
    </submittedName>
</protein>
<evidence type="ECO:0000313" key="8">
    <source>
        <dbReference type="Proteomes" id="UP000540787"/>
    </source>
</evidence>
<evidence type="ECO:0000256" key="2">
    <source>
        <dbReference type="ARBA" id="ARBA00022448"/>
    </source>
</evidence>
<evidence type="ECO:0000256" key="3">
    <source>
        <dbReference type="ARBA" id="ARBA00022475"/>
    </source>
</evidence>
<accession>A0A7W9X4V8</accession>
<keyword evidence="5" id="KW-0732">Signal</keyword>
<evidence type="ECO:0000256" key="6">
    <source>
        <dbReference type="ARBA" id="ARBA00023136"/>
    </source>
</evidence>
<dbReference type="Pfam" id="PF13379">
    <property type="entry name" value="NMT1_2"/>
    <property type="match status" value="1"/>
</dbReference>
<dbReference type="PANTHER" id="PTHR30024">
    <property type="entry name" value="ALIPHATIC SULFONATES-BINDING PROTEIN-RELATED"/>
    <property type="match status" value="1"/>
</dbReference>
<evidence type="ECO:0000256" key="4">
    <source>
        <dbReference type="ARBA" id="ARBA00022519"/>
    </source>
</evidence>
<dbReference type="InterPro" id="IPR044527">
    <property type="entry name" value="NrtA/CpmA_ABC-bd_dom"/>
</dbReference>
<keyword evidence="2" id="KW-0813">Transport</keyword>
<comment type="subcellular location">
    <subcellularLocation>
        <location evidence="1">Endomembrane system</location>
    </subcellularLocation>
</comment>
<keyword evidence="4" id="KW-0997">Cell inner membrane</keyword>
<keyword evidence="3" id="KW-1003">Cell membrane</keyword>
<dbReference type="RefSeq" id="WP_183557497.1">
    <property type="nucleotide sequence ID" value="NZ_JACHBX010000005.1"/>
</dbReference>
<dbReference type="PANTHER" id="PTHR30024:SF7">
    <property type="entry name" value="NITRATE_NITRITE BINDING PROTEIN NRTA"/>
    <property type="match status" value="1"/>
</dbReference>
<dbReference type="CDD" id="cd13553">
    <property type="entry name" value="PBP2_NrtA_CpmA_like"/>
    <property type="match status" value="1"/>
</dbReference>
<name>A0A7W9X4V8_9BURK</name>
<keyword evidence="8" id="KW-1185">Reference proteome</keyword>
<keyword evidence="6" id="KW-0472">Membrane</keyword>
<evidence type="ECO:0000256" key="1">
    <source>
        <dbReference type="ARBA" id="ARBA00004308"/>
    </source>
</evidence>
<evidence type="ECO:0000256" key="5">
    <source>
        <dbReference type="ARBA" id="ARBA00022729"/>
    </source>
</evidence>
<proteinExistence type="predicted"/>
<dbReference type="GO" id="GO:0012505">
    <property type="term" value="C:endomembrane system"/>
    <property type="evidence" value="ECO:0007669"/>
    <property type="project" value="UniProtKB-SubCell"/>
</dbReference>
<comment type="caution">
    <text evidence="7">The sequence shown here is derived from an EMBL/GenBank/DDBJ whole genome shotgun (WGS) entry which is preliminary data.</text>
</comment>
<evidence type="ECO:0000313" key="7">
    <source>
        <dbReference type="EMBL" id="MBB6136249.1"/>
    </source>
</evidence>
<dbReference type="Proteomes" id="UP000540787">
    <property type="component" value="Unassembled WGS sequence"/>
</dbReference>
<dbReference type="SUPFAM" id="SSF53850">
    <property type="entry name" value="Periplasmic binding protein-like II"/>
    <property type="match status" value="1"/>
</dbReference>
<reference evidence="7 8" key="1">
    <citation type="submission" date="2020-08" db="EMBL/GenBank/DDBJ databases">
        <title>The Agave Microbiome: Exploring the role of microbial communities in plant adaptations to desert environments.</title>
        <authorList>
            <person name="Partida-Martinez L.P."/>
        </authorList>
    </citation>
    <scope>NUCLEOTIDE SEQUENCE [LARGE SCALE GENOMIC DNA]</scope>
    <source>
        <strain evidence="7 8">AT3.2</strain>
    </source>
</reference>